<accession>A0A1A8QPY1</accession>
<protein>
    <submittedName>
        <fullName evidence="1">Uncharacterized protein</fullName>
    </submittedName>
</protein>
<reference evidence="1" key="2">
    <citation type="submission" date="2016-06" db="EMBL/GenBank/DDBJ databases">
        <title>The genome of a short-lived fish provides insights into sex chromosome evolution and the genetic control of aging.</title>
        <authorList>
            <person name="Reichwald K."/>
            <person name="Felder M."/>
            <person name="Petzold A."/>
            <person name="Koch P."/>
            <person name="Groth M."/>
            <person name="Platzer M."/>
        </authorList>
    </citation>
    <scope>NUCLEOTIDE SEQUENCE</scope>
    <source>
        <tissue evidence="1">Brain</tissue>
    </source>
</reference>
<evidence type="ECO:0000313" key="1">
    <source>
        <dbReference type="EMBL" id="SBR95134.1"/>
    </source>
</evidence>
<proteinExistence type="predicted"/>
<feature type="non-terminal residue" evidence="1">
    <location>
        <position position="1"/>
    </location>
</feature>
<organism evidence="1">
    <name type="scientific">Nothobranchius rachovii</name>
    <name type="common">bluefin notho</name>
    <dbReference type="NCBI Taxonomy" id="451742"/>
    <lineage>
        <taxon>Eukaryota</taxon>
        <taxon>Metazoa</taxon>
        <taxon>Chordata</taxon>
        <taxon>Craniata</taxon>
        <taxon>Vertebrata</taxon>
        <taxon>Euteleostomi</taxon>
        <taxon>Actinopterygii</taxon>
        <taxon>Neopterygii</taxon>
        <taxon>Teleostei</taxon>
        <taxon>Neoteleostei</taxon>
        <taxon>Acanthomorphata</taxon>
        <taxon>Ovalentaria</taxon>
        <taxon>Atherinomorphae</taxon>
        <taxon>Cyprinodontiformes</taxon>
        <taxon>Nothobranchiidae</taxon>
        <taxon>Nothobranchius</taxon>
    </lineage>
</organism>
<dbReference type="AlphaFoldDB" id="A0A1A8QPY1"/>
<reference evidence="1" key="1">
    <citation type="submission" date="2016-05" db="EMBL/GenBank/DDBJ databases">
        <authorList>
            <person name="Lavstsen T."/>
            <person name="Jespersen J.S."/>
        </authorList>
    </citation>
    <scope>NUCLEOTIDE SEQUENCE</scope>
    <source>
        <tissue evidence="1">Brain</tissue>
    </source>
</reference>
<gene>
    <name evidence="1" type="primary">Nfu_g_1_007420</name>
</gene>
<name>A0A1A8QPY1_9TELE</name>
<sequence length="90" mass="9581">VLFTGGCVWRAQLCQISSSAIRGFKEQLDISPLPDDTQSWVPVICSSPLSAISPEPPTTFQSCCLPLIASSLSPTYPPAAPRSPHPARSD</sequence>
<feature type="non-terminal residue" evidence="1">
    <location>
        <position position="90"/>
    </location>
</feature>
<dbReference type="EMBL" id="HAEI01005864">
    <property type="protein sequence ID" value="SBR95134.1"/>
    <property type="molecule type" value="Transcribed_RNA"/>
</dbReference>